<dbReference type="AlphaFoldDB" id="A0A1Y2I100"/>
<protein>
    <recommendedName>
        <fullName evidence="5">Peptidyl-prolyl cis-trans isomerase</fullName>
        <ecNumber evidence="5">5.2.1.8</ecNumber>
    </recommendedName>
</protein>
<dbReference type="GO" id="GO:0005634">
    <property type="term" value="C:nucleus"/>
    <property type="evidence" value="ECO:0007669"/>
    <property type="project" value="TreeGrafter"/>
</dbReference>
<comment type="catalytic activity">
    <reaction evidence="1 5">
        <text>[protein]-peptidylproline (omega=180) = [protein]-peptidylproline (omega=0)</text>
        <dbReference type="Rhea" id="RHEA:16237"/>
        <dbReference type="Rhea" id="RHEA-COMP:10747"/>
        <dbReference type="Rhea" id="RHEA-COMP:10748"/>
        <dbReference type="ChEBI" id="CHEBI:83833"/>
        <dbReference type="ChEBI" id="CHEBI:83834"/>
        <dbReference type="EC" id="5.2.1.8"/>
    </reaction>
</comment>
<evidence type="ECO:0000259" key="8">
    <source>
        <dbReference type="PROSITE" id="PS50198"/>
    </source>
</evidence>
<keyword evidence="3 4" id="KW-0413">Isomerase</keyword>
<dbReference type="EC" id="5.2.1.8" evidence="5"/>
<dbReference type="OrthoDB" id="2530521at2759"/>
<dbReference type="FunFam" id="3.10.50.40:FF:000010">
    <property type="entry name" value="Peptidyl-prolyl cis-trans isomerase Pin1"/>
    <property type="match status" value="1"/>
</dbReference>
<dbReference type="Pfam" id="PF00639">
    <property type="entry name" value="Rotamase"/>
    <property type="match status" value="1"/>
</dbReference>
<dbReference type="STRING" id="765915.A0A1Y2I100"/>
<dbReference type="GO" id="GO:0003755">
    <property type="term" value="F:peptidyl-prolyl cis-trans isomerase activity"/>
    <property type="evidence" value="ECO:0007669"/>
    <property type="project" value="UniProtKB-UniRule"/>
</dbReference>
<dbReference type="GO" id="GO:0005829">
    <property type="term" value="C:cytosol"/>
    <property type="evidence" value="ECO:0007669"/>
    <property type="project" value="TreeGrafter"/>
</dbReference>
<organism evidence="9 10">
    <name type="scientific">Catenaria anguillulae PL171</name>
    <dbReference type="NCBI Taxonomy" id="765915"/>
    <lineage>
        <taxon>Eukaryota</taxon>
        <taxon>Fungi</taxon>
        <taxon>Fungi incertae sedis</taxon>
        <taxon>Blastocladiomycota</taxon>
        <taxon>Blastocladiomycetes</taxon>
        <taxon>Blastocladiales</taxon>
        <taxon>Catenariaceae</taxon>
        <taxon>Catenaria</taxon>
    </lineage>
</organism>
<dbReference type="Pfam" id="PF00397">
    <property type="entry name" value="WW"/>
    <property type="match status" value="1"/>
</dbReference>
<dbReference type="InterPro" id="IPR001202">
    <property type="entry name" value="WW_dom"/>
</dbReference>
<reference evidence="9 10" key="1">
    <citation type="submission" date="2016-07" db="EMBL/GenBank/DDBJ databases">
        <title>Pervasive Adenine N6-methylation of Active Genes in Fungi.</title>
        <authorList>
            <consortium name="DOE Joint Genome Institute"/>
            <person name="Mondo S.J."/>
            <person name="Dannebaum R.O."/>
            <person name="Kuo R.C."/>
            <person name="Labutti K."/>
            <person name="Haridas S."/>
            <person name="Kuo A."/>
            <person name="Salamov A."/>
            <person name="Ahrendt S.R."/>
            <person name="Lipzen A."/>
            <person name="Sullivan W."/>
            <person name="Andreopoulos W.B."/>
            <person name="Clum A."/>
            <person name="Lindquist E."/>
            <person name="Daum C."/>
            <person name="Ramamoorthy G.K."/>
            <person name="Gryganskyi A."/>
            <person name="Culley D."/>
            <person name="Magnuson J.K."/>
            <person name="James T.Y."/>
            <person name="O'Malley M.A."/>
            <person name="Stajich J.E."/>
            <person name="Spatafora J.W."/>
            <person name="Visel A."/>
            <person name="Grigoriev I.V."/>
        </authorList>
    </citation>
    <scope>NUCLEOTIDE SEQUENCE [LARGE SCALE GENOMIC DNA]</scope>
    <source>
        <strain evidence="9 10">PL171</strain>
    </source>
</reference>
<dbReference type="SUPFAM" id="SSF54534">
    <property type="entry name" value="FKBP-like"/>
    <property type="match status" value="1"/>
</dbReference>
<gene>
    <name evidence="9" type="ORF">BCR44DRAFT_31438</name>
</gene>
<feature type="coiled-coil region" evidence="6">
    <location>
        <begin position="105"/>
        <end position="132"/>
    </location>
</feature>
<evidence type="ECO:0000259" key="7">
    <source>
        <dbReference type="PROSITE" id="PS50020"/>
    </source>
</evidence>
<dbReference type="PROSITE" id="PS01159">
    <property type="entry name" value="WW_DOMAIN_1"/>
    <property type="match status" value="1"/>
</dbReference>
<keyword evidence="2 4" id="KW-0697">Rotamase</keyword>
<dbReference type="GO" id="GO:0080090">
    <property type="term" value="P:regulation of primary metabolic process"/>
    <property type="evidence" value="ECO:0007669"/>
    <property type="project" value="UniProtKB-ARBA"/>
</dbReference>
<keyword evidence="6" id="KW-0175">Coiled coil</keyword>
<dbReference type="PROSITE" id="PS50198">
    <property type="entry name" value="PPIC_PPIASE_2"/>
    <property type="match status" value="1"/>
</dbReference>
<dbReference type="InterPro" id="IPR051370">
    <property type="entry name" value="PPIase_Pin1"/>
</dbReference>
<evidence type="ECO:0000313" key="9">
    <source>
        <dbReference type="EMBL" id="ORZ39072.1"/>
    </source>
</evidence>
<evidence type="ECO:0000256" key="1">
    <source>
        <dbReference type="ARBA" id="ARBA00000971"/>
    </source>
</evidence>
<dbReference type="InterPro" id="IPR046357">
    <property type="entry name" value="PPIase_dom_sf"/>
</dbReference>
<dbReference type="Gene3D" id="2.20.70.10">
    <property type="match status" value="1"/>
</dbReference>
<comment type="caution">
    <text evidence="9">The sequence shown here is derived from an EMBL/GenBank/DDBJ whole genome shotgun (WGS) entry which is preliminary data.</text>
</comment>
<evidence type="ECO:0000256" key="3">
    <source>
        <dbReference type="ARBA" id="ARBA00023235"/>
    </source>
</evidence>
<dbReference type="EMBL" id="MCFL01000006">
    <property type="protein sequence ID" value="ORZ39072.1"/>
    <property type="molecule type" value="Genomic_DNA"/>
</dbReference>
<evidence type="ECO:0000313" key="10">
    <source>
        <dbReference type="Proteomes" id="UP000193411"/>
    </source>
</evidence>
<feature type="domain" description="WW" evidence="7">
    <location>
        <begin position="34"/>
        <end position="68"/>
    </location>
</feature>
<feature type="domain" description="PpiC" evidence="8">
    <location>
        <begin position="75"/>
        <end position="186"/>
    </location>
</feature>
<name>A0A1Y2I100_9FUNG</name>
<dbReference type="GO" id="GO:0060255">
    <property type="term" value="P:regulation of macromolecule metabolic process"/>
    <property type="evidence" value="ECO:0007669"/>
    <property type="project" value="UniProtKB-ARBA"/>
</dbReference>
<dbReference type="PANTHER" id="PTHR10657:SF4">
    <property type="entry name" value="PEPTIDYL-PROLYL CIS-TRANS ISOMERASE-RELATED"/>
    <property type="match status" value="1"/>
</dbReference>
<dbReference type="InterPro" id="IPR000297">
    <property type="entry name" value="PPIase_PpiC"/>
</dbReference>
<evidence type="ECO:0000256" key="6">
    <source>
        <dbReference type="SAM" id="Coils"/>
    </source>
</evidence>
<dbReference type="CDD" id="cd00201">
    <property type="entry name" value="WW"/>
    <property type="match status" value="1"/>
</dbReference>
<evidence type="ECO:0000256" key="4">
    <source>
        <dbReference type="PROSITE-ProRule" id="PRU00278"/>
    </source>
</evidence>
<dbReference type="InterPro" id="IPR036020">
    <property type="entry name" value="WW_dom_sf"/>
</dbReference>
<dbReference type="PANTHER" id="PTHR10657">
    <property type="entry name" value="PEPTIDYL-PROLYL CIS-TRANS ISOMERASE"/>
    <property type="match status" value="1"/>
</dbReference>
<accession>A0A1Y2I100</accession>
<evidence type="ECO:0000256" key="5">
    <source>
        <dbReference type="RuleBase" id="RU363014"/>
    </source>
</evidence>
<proteinExistence type="predicted"/>
<evidence type="ECO:0000256" key="2">
    <source>
        <dbReference type="ARBA" id="ARBA00023110"/>
    </source>
</evidence>
<dbReference type="Gene3D" id="3.10.50.40">
    <property type="match status" value="1"/>
</dbReference>
<sequence length="186" mass="21047">MPPDAASSHRVVPLNPDLFAIRLDSPFCPFAMSDALPDPWEERMSTTKNRKYYYNRDTKQSQWERPLADGQKPSEGEIRASHLLVKHKDSRRPSSWRTEQITISKEQALDQINQYLNRIKSGETDLQSLAKEFSDCSSARVGGDLGFFSRGKMQKPFEDAAFALEVGQLSEPVFSDSGVHLILRTA</sequence>
<keyword evidence="10" id="KW-1185">Reference proteome</keyword>
<dbReference type="Proteomes" id="UP000193411">
    <property type="component" value="Unassembled WGS sequence"/>
</dbReference>
<dbReference type="SMART" id="SM00456">
    <property type="entry name" value="WW"/>
    <property type="match status" value="1"/>
</dbReference>
<dbReference type="PROSITE" id="PS50020">
    <property type="entry name" value="WW_DOMAIN_2"/>
    <property type="match status" value="1"/>
</dbReference>
<dbReference type="SUPFAM" id="SSF51045">
    <property type="entry name" value="WW domain"/>
    <property type="match status" value="1"/>
</dbReference>